<dbReference type="eggNOG" id="COG0747">
    <property type="taxonomic scope" value="Bacteria"/>
</dbReference>
<dbReference type="HOGENOM" id="CLU_017028_7_5_12"/>
<dbReference type="InterPro" id="IPR039424">
    <property type="entry name" value="SBP_5"/>
</dbReference>
<evidence type="ECO:0000259" key="2">
    <source>
        <dbReference type="Pfam" id="PF00496"/>
    </source>
</evidence>
<keyword evidence="1" id="KW-0732">Signal</keyword>
<dbReference type="Gene3D" id="3.10.105.10">
    <property type="entry name" value="Dipeptide-binding Protein, Domain 3"/>
    <property type="match status" value="1"/>
</dbReference>
<dbReference type="PANTHER" id="PTHR30290:SF37">
    <property type="entry name" value="NICKEL-BINDING PERIPLASMIC PROTEIN"/>
    <property type="match status" value="1"/>
</dbReference>
<proteinExistence type="predicted"/>
<dbReference type="Proteomes" id="UP000014541">
    <property type="component" value="Unassembled WGS sequence"/>
</dbReference>
<dbReference type="InterPro" id="IPR030678">
    <property type="entry name" value="Peptide/Ni-bd"/>
</dbReference>
<protein>
    <submittedName>
        <fullName evidence="3">Nickel ABC transporter, nickel/metallophore periplasmic binding protein</fullName>
    </submittedName>
</protein>
<dbReference type="SUPFAM" id="SSF53850">
    <property type="entry name" value="Periplasmic binding protein-like II"/>
    <property type="match status" value="1"/>
</dbReference>
<evidence type="ECO:0000313" key="3">
    <source>
        <dbReference type="EMBL" id="EPF32204.1"/>
    </source>
</evidence>
<dbReference type="GO" id="GO:0030288">
    <property type="term" value="C:outer membrane-bounded periplasmic space"/>
    <property type="evidence" value="ECO:0007669"/>
    <property type="project" value="TreeGrafter"/>
</dbReference>
<gene>
    <name evidence="3" type="ORF">HMPREF9194_00199</name>
</gene>
<comment type="caution">
    <text evidence="3">The sequence shown here is derived from an EMBL/GenBank/DDBJ whole genome shotgun (WGS) entry which is preliminary data.</text>
</comment>
<accession>S3L5Y6</accession>
<dbReference type="InterPro" id="IPR000914">
    <property type="entry name" value="SBP_5_dom"/>
</dbReference>
<organism evidence="3 4">
    <name type="scientific">Treponema maltophilum ATCC 51939</name>
    <dbReference type="NCBI Taxonomy" id="1125699"/>
    <lineage>
        <taxon>Bacteria</taxon>
        <taxon>Pseudomonadati</taxon>
        <taxon>Spirochaetota</taxon>
        <taxon>Spirochaetia</taxon>
        <taxon>Spirochaetales</taxon>
        <taxon>Treponemataceae</taxon>
        <taxon>Treponema</taxon>
    </lineage>
</organism>
<feature type="chain" id="PRO_5004523160" evidence="1">
    <location>
        <begin position="28"/>
        <end position="533"/>
    </location>
</feature>
<dbReference type="Gene3D" id="3.40.190.10">
    <property type="entry name" value="Periplasmic binding protein-like II"/>
    <property type="match status" value="1"/>
</dbReference>
<dbReference type="Pfam" id="PF00496">
    <property type="entry name" value="SBP_bac_5"/>
    <property type="match status" value="1"/>
</dbReference>
<dbReference type="PANTHER" id="PTHR30290">
    <property type="entry name" value="PERIPLASMIC BINDING COMPONENT OF ABC TRANSPORTER"/>
    <property type="match status" value="1"/>
</dbReference>
<dbReference type="GO" id="GO:0043190">
    <property type="term" value="C:ATP-binding cassette (ABC) transporter complex"/>
    <property type="evidence" value="ECO:0007669"/>
    <property type="project" value="InterPro"/>
</dbReference>
<dbReference type="EMBL" id="ATFF01000002">
    <property type="protein sequence ID" value="EPF32204.1"/>
    <property type="molecule type" value="Genomic_DNA"/>
</dbReference>
<sequence>MVIRKMRYIAVLFAVLVLIALSGCKNASSKTGASDLVVGDSVAFASYDPYGIMDGLGFTHYSELVYETLVRFEDGKVKPALAETWEHDEHTWTFHLRRGVAFTDGTPFNAQAVKTNIEKIREFVGEYLGYYGAVSRISEVDAPDEYTVRFYYEKPYYTVLQELSALAFGMLSPKMFENGNNPYGSVLSDTAGTGPYELKAAHCTEGQTYRFTKNPSWYGENRGPDSFTVKIIPDEDSRMLALKAGEIDVLFGSYQITYDMLNQIANDEALSVKFSDRTYITRNLLLNASSPLTKDKRLRTAIEHAIDKNEIINTVLYGKEVKADTLFTRDTPNCDIELTPYEYDKDLAAALLDQAGWTDMNAQGIRMRNGTPLRLRAIYQSSKPLDEQILTAVKGQLADIGIDLVLQGYETMTWFETGMDGAFEISVNDTYGFPQDPQVFLTAMVDDGLDKTSQQGLAQKAQIDACIADMMSTVNEDAIREDYRYILTTLHDEAVNVPLSYAKEMIVYNSKKVKDFSFADDSFSFDVARILIK</sequence>
<dbReference type="RefSeq" id="WP_016524501.1">
    <property type="nucleotide sequence ID" value="NZ_KE332518.1"/>
</dbReference>
<dbReference type="PATRIC" id="fig|1125699.3.peg.200"/>
<evidence type="ECO:0000313" key="4">
    <source>
        <dbReference type="Proteomes" id="UP000014541"/>
    </source>
</evidence>
<reference evidence="3 4" key="1">
    <citation type="submission" date="2013-04" db="EMBL/GenBank/DDBJ databases">
        <title>The Genome Sequence of Treponema maltophilum ATCC 51939.</title>
        <authorList>
            <consortium name="The Broad Institute Genomics Platform"/>
            <person name="Earl A."/>
            <person name="Ward D."/>
            <person name="Feldgarden M."/>
            <person name="Gevers D."/>
            <person name="Leonetti C."/>
            <person name="Blanton J.M."/>
            <person name="Dewhirst F.E."/>
            <person name="Izard J."/>
            <person name="Walker B."/>
            <person name="Young S."/>
            <person name="Zeng Q."/>
            <person name="Gargeya S."/>
            <person name="Fitzgerald M."/>
            <person name="Haas B."/>
            <person name="Abouelleil A."/>
            <person name="Allen A.W."/>
            <person name="Alvarado L."/>
            <person name="Arachchi H.M."/>
            <person name="Berlin A.M."/>
            <person name="Chapman S.B."/>
            <person name="Gainer-Dewar J."/>
            <person name="Goldberg J."/>
            <person name="Griggs A."/>
            <person name="Gujja S."/>
            <person name="Hansen M."/>
            <person name="Howarth C."/>
            <person name="Imamovic A."/>
            <person name="Ireland A."/>
            <person name="Larimer J."/>
            <person name="McCowan C."/>
            <person name="Murphy C."/>
            <person name="Pearson M."/>
            <person name="Poon T.W."/>
            <person name="Priest M."/>
            <person name="Roberts A."/>
            <person name="Saif S."/>
            <person name="Shea T."/>
            <person name="Sisk P."/>
            <person name="Sykes S."/>
            <person name="Wortman J."/>
            <person name="Nusbaum C."/>
            <person name="Birren B."/>
        </authorList>
    </citation>
    <scope>NUCLEOTIDE SEQUENCE [LARGE SCALE GENOMIC DNA]</scope>
    <source>
        <strain evidence="3 4">ATCC 51939</strain>
    </source>
</reference>
<dbReference type="PROSITE" id="PS51257">
    <property type="entry name" value="PROKAR_LIPOPROTEIN"/>
    <property type="match status" value="1"/>
</dbReference>
<feature type="domain" description="Solute-binding protein family 5" evidence="2">
    <location>
        <begin position="76"/>
        <end position="446"/>
    </location>
</feature>
<dbReference type="GO" id="GO:1904680">
    <property type="term" value="F:peptide transmembrane transporter activity"/>
    <property type="evidence" value="ECO:0007669"/>
    <property type="project" value="TreeGrafter"/>
</dbReference>
<dbReference type="PIRSF" id="PIRSF002741">
    <property type="entry name" value="MppA"/>
    <property type="match status" value="1"/>
</dbReference>
<name>S3L5Y6_TREMA</name>
<evidence type="ECO:0000256" key="1">
    <source>
        <dbReference type="SAM" id="SignalP"/>
    </source>
</evidence>
<dbReference type="STRING" id="1125699.HMPREF9194_00199"/>
<feature type="signal peptide" evidence="1">
    <location>
        <begin position="1"/>
        <end position="27"/>
    </location>
</feature>
<dbReference type="GO" id="GO:0015833">
    <property type="term" value="P:peptide transport"/>
    <property type="evidence" value="ECO:0007669"/>
    <property type="project" value="TreeGrafter"/>
</dbReference>
<dbReference type="AlphaFoldDB" id="S3L5Y6"/>
<keyword evidence="4" id="KW-1185">Reference proteome</keyword>